<dbReference type="Gene3D" id="3.90.190.20">
    <property type="entry name" value="Mur ligase, C-terminal domain"/>
    <property type="match status" value="1"/>
</dbReference>
<keyword evidence="3" id="KW-0963">Cytoplasm</keyword>
<gene>
    <name evidence="10" type="primary">murD_6</name>
    <name evidence="10" type="ORF">SDC9_15790</name>
</gene>
<accession>A0A644TTS4</accession>
<keyword evidence="4 10" id="KW-0436">Ligase</keyword>
<dbReference type="GO" id="GO:0009252">
    <property type="term" value="P:peptidoglycan biosynthetic process"/>
    <property type="evidence" value="ECO:0007669"/>
    <property type="project" value="UniProtKB-UniPathway"/>
</dbReference>
<dbReference type="Pfam" id="PF08245">
    <property type="entry name" value="Mur_ligase_M"/>
    <property type="match status" value="1"/>
</dbReference>
<dbReference type="InterPro" id="IPR013221">
    <property type="entry name" value="Mur_ligase_cen"/>
</dbReference>
<dbReference type="Pfam" id="PF26298">
    <property type="entry name" value="MurL_epimerase_C"/>
    <property type="match status" value="1"/>
</dbReference>
<evidence type="ECO:0000259" key="9">
    <source>
        <dbReference type="Pfam" id="PF26299"/>
    </source>
</evidence>
<proteinExistence type="inferred from homology"/>
<evidence type="ECO:0000313" key="10">
    <source>
        <dbReference type="EMBL" id="MPL70039.1"/>
    </source>
</evidence>
<keyword evidence="5" id="KW-0547">Nucleotide-binding</keyword>
<dbReference type="Gene3D" id="3.40.1190.10">
    <property type="entry name" value="Mur-like, catalytic domain"/>
    <property type="match status" value="1"/>
</dbReference>
<dbReference type="NCBIfam" id="TIGR01087">
    <property type="entry name" value="murD"/>
    <property type="match status" value="1"/>
</dbReference>
<comment type="pathway">
    <text evidence="2">Cell wall biogenesis; peptidoglycan biosynthesis.</text>
</comment>
<dbReference type="HAMAP" id="MF_02209">
    <property type="entry name" value="MurL"/>
    <property type="match status" value="1"/>
</dbReference>
<dbReference type="InterPro" id="IPR058740">
    <property type="entry name" value="MurL_N"/>
</dbReference>
<dbReference type="GO" id="GO:0008360">
    <property type="term" value="P:regulation of cell shape"/>
    <property type="evidence" value="ECO:0007669"/>
    <property type="project" value="InterPro"/>
</dbReference>
<dbReference type="PANTHER" id="PTHR43692">
    <property type="entry name" value="UDP-N-ACETYLMURAMOYLALANINE--D-GLUTAMATE LIGASE"/>
    <property type="match status" value="1"/>
</dbReference>
<keyword evidence="6" id="KW-0067">ATP-binding</keyword>
<reference evidence="10" key="1">
    <citation type="submission" date="2019-08" db="EMBL/GenBank/DDBJ databases">
        <authorList>
            <person name="Kucharzyk K."/>
            <person name="Murdoch R.W."/>
            <person name="Higgins S."/>
            <person name="Loffler F."/>
        </authorList>
    </citation>
    <scope>NUCLEOTIDE SEQUENCE</scope>
</reference>
<dbReference type="SUPFAM" id="SSF53623">
    <property type="entry name" value="MurD-like peptide ligases, catalytic domain"/>
    <property type="match status" value="1"/>
</dbReference>
<dbReference type="GO" id="GO:0051301">
    <property type="term" value="P:cell division"/>
    <property type="evidence" value="ECO:0007669"/>
    <property type="project" value="InterPro"/>
</dbReference>
<dbReference type="Pfam" id="PF26299">
    <property type="entry name" value="MurL_N"/>
    <property type="match status" value="1"/>
</dbReference>
<dbReference type="Gene3D" id="3.40.50.720">
    <property type="entry name" value="NAD(P)-binding Rossmann-like Domain"/>
    <property type="match status" value="1"/>
</dbReference>
<evidence type="ECO:0000256" key="4">
    <source>
        <dbReference type="ARBA" id="ARBA00022598"/>
    </source>
</evidence>
<dbReference type="HAMAP" id="MF_00639">
    <property type="entry name" value="MurD"/>
    <property type="match status" value="1"/>
</dbReference>
<dbReference type="SUPFAM" id="SSF53244">
    <property type="entry name" value="MurD-like peptide ligases, peptide-binding domain"/>
    <property type="match status" value="1"/>
</dbReference>
<dbReference type="InterPro" id="IPR036615">
    <property type="entry name" value="Mur_ligase_C_dom_sf"/>
</dbReference>
<evidence type="ECO:0000256" key="1">
    <source>
        <dbReference type="ARBA" id="ARBA00004496"/>
    </source>
</evidence>
<dbReference type="GO" id="GO:0005737">
    <property type="term" value="C:cytoplasm"/>
    <property type="evidence" value="ECO:0007669"/>
    <property type="project" value="UniProtKB-SubCell"/>
</dbReference>
<dbReference type="InterPro" id="IPR058741">
    <property type="entry name" value="MurL_C"/>
</dbReference>
<feature type="domain" description="Mur ligase central" evidence="7">
    <location>
        <begin position="586"/>
        <end position="724"/>
    </location>
</feature>
<comment type="caution">
    <text evidence="10">The sequence shown here is derived from an EMBL/GenBank/DDBJ whole genome shotgun (WGS) entry which is preliminary data.</text>
</comment>
<dbReference type="GO" id="GO:0008764">
    <property type="term" value="F:UDP-N-acetylmuramoylalanine-D-glutamate ligase activity"/>
    <property type="evidence" value="ECO:0007669"/>
    <property type="project" value="UniProtKB-EC"/>
</dbReference>
<dbReference type="EMBL" id="VSSQ01000050">
    <property type="protein sequence ID" value="MPL70039.1"/>
    <property type="molecule type" value="Genomic_DNA"/>
</dbReference>
<dbReference type="Gene3D" id="3.40.50.620">
    <property type="entry name" value="HUPs"/>
    <property type="match status" value="1"/>
</dbReference>
<dbReference type="GO" id="GO:0016853">
    <property type="term" value="F:isomerase activity"/>
    <property type="evidence" value="ECO:0007669"/>
    <property type="project" value="InterPro"/>
</dbReference>
<evidence type="ECO:0000256" key="3">
    <source>
        <dbReference type="ARBA" id="ARBA00022490"/>
    </source>
</evidence>
<organism evidence="10">
    <name type="scientific">bioreactor metagenome</name>
    <dbReference type="NCBI Taxonomy" id="1076179"/>
    <lineage>
        <taxon>unclassified sequences</taxon>
        <taxon>metagenomes</taxon>
        <taxon>ecological metagenomes</taxon>
    </lineage>
</organism>
<comment type="subcellular location">
    <subcellularLocation>
        <location evidence="1">Cytoplasm</location>
    </subcellularLocation>
</comment>
<dbReference type="PANTHER" id="PTHR43692:SF1">
    <property type="entry name" value="UDP-N-ACETYLMURAMOYLALANINE--D-GLUTAMATE LIGASE"/>
    <property type="match status" value="1"/>
</dbReference>
<dbReference type="GO" id="GO:0005524">
    <property type="term" value="F:ATP binding"/>
    <property type="evidence" value="ECO:0007669"/>
    <property type="project" value="UniProtKB-KW"/>
</dbReference>
<dbReference type="InterPro" id="IPR043689">
    <property type="entry name" value="MurL"/>
</dbReference>
<dbReference type="InterPro" id="IPR005762">
    <property type="entry name" value="MurD"/>
</dbReference>
<evidence type="ECO:0000256" key="2">
    <source>
        <dbReference type="ARBA" id="ARBA00004752"/>
    </source>
</evidence>
<dbReference type="InterPro" id="IPR036565">
    <property type="entry name" value="Mur-like_cat_sf"/>
</dbReference>
<name>A0A644TTS4_9ZZZZ</name>
<dbReference type="InterPro" id="IPR014729">
    <property type="entry name" value="Rossmann-like_a/b/a_fold"/>
</dbReference>
<dbReference type="AlphaFoldDB" id="A0A644TTS4"/>
<sequence length="906" mass="104472">MTPKENNQDKFNKLREEYPIFYFSNYMCEYNEEAKGYVIGYEFKCGEHSFYPTYVFYLSKMDLKRTIDTKTFTNLIIHIGMVELISYWKAFASPVVIIDVAYFSEKQIEFWKKLYFNGLGEYFYLNSIETNIDEFMTIVVGEDKYKRGIYAPNIDEKRVIVPVGGGKDSVVSLELLKRNGFDVMPIVINPTKAQNHTVSRSQLTDNYIYVQRNLDKRLIKLNKEGFLNGHTPFSALLAFVTLLDSYLFNIPHIALSNENSANESTVIGQEINHQYSKSIEFERDFREYVEEFVLKDSNYFSFLRPLSELQIAQLFSIFSAHHSVFRSCNAGSKKDIWCCNCSKCLFAYIILSPFIVQERLATHIGENLLNKTSLKKYFNELTGIAEVKPFECVGTIEEVNLALALLVERYPESKELSLVKYWLSLPIAQTYLNMNKEKFLYEISNEHFLEERFSNIFSNPYAMYKKAEMVRMLTVRKLIIFGMGREGMSTHNLLRSIFPNKKFAIQDSNTKLIENEYLKEQQEKGYIEMHLGEEAKEELTTKTVYDLVIKSPGVALHTMTNPYKDSEITSQTNIFLSLYANQCVGITGTKGKSTTSTLIYNMIKANHKDTLFAGNIGKPMFDLIDKITPNTIIVLELSAHQLQYINQSPKVSVLLNLYEEHLDHFLTYEEYQKAKLNILKYQNSNGSAFIYNEESKLISSWIKKIKPKSTLLPINAKNYSFEEPKYLKGEHNKFNIMVAYEVAKFLGVESEEGLKEVLEFKGLEHRLEFVCLKDGVEYYNDSISTIAQTTIAALNSLGGVQTLILGGKDRGVDYSELANILIDYKDLKNIAFVGEAGRRIKDLINENPEKKSQFLVSDNYKEIVNWCKKNTKKGKKVLLSPAASSYDMFTNFEERGRVFKELVNED</sequence>
<evidence type="ECO:0000259" key="8">
    <source>
        <dbReference type="Pfam" id="PF26298"/>
    </source>
</evidence>
<evidence type="ECO:0000256" key="5">
    <source>
        <dbReference type="ARBA" id="ARBA00022741"/>
    </source>
</evidence>
<evidence type="ECO:0000256" key="6">
    <source>
        <dbReference type="ARBA" id="ARBA00022840"/>
    </source>
</evidence>
<protein>
    <submittedName>
        <fullName evidence="10">UDP-N-acetylmuramoylalanine--D-glutamate ligase</fullName>
        <ecNumber evidence="10">6.3.2.9</ecNumber>
    </submittedName>
</protein>
<feature type="domain" description="MurL C-terminal" evidence="8">
    <location>
        <begin position="324"/>
        <end position="420"/>
    </location>
</feature>
<feature type="domain" description="MurL N-terminal" evidence="9">
    <location>
        <begin position="18"/>
        <end position="302"/>
    </location>
</feature>
<dbReference type="EC" id="6.3.2.9" evidence="10"/>
<dbReference type="UniPathway" id="UPA00219"/>
<evidence type="ECO:0000259" key="7">
    <source>
        <dbReference type="Pfam" id="PF08245"/>
    </source>
</evidence>